<dbReference type="AlphaFoldDB" id="A0A369JCV6"/>
<name>A0A369JCV6_HYPMA</name>
<comment type="caution">
    <text evidence="1">The sequence shown here is derived from an EMBL/GenBank/DDBJ whole genome shotgun (WGS) entry which is preliminary data.</text>
</comment>
<organism evidence="1 2">
    <name type="scientific">Hypsizygus marmoreus</name>
    <name type="common">White beech mushroom</name>
    <name type="synonym">Agaricus marmoreus</name>
    <dbReference type="NCBI Taxonomy" id="39966"/>
    <lineage>
        <taxon>Eukaryota</taxon>
        <taxon>Fungi</taxon>
        <taxon>Dikarya</taxon>
        <taxon>Basidiomycota</taxon>
        <taxon>Agaricomycotina</taxon>
        <taxon>Agaricomycetes</taxon>
        <taxon>Agaricomycetidae</taxon>
        <taxon>Agaricales</taxon>
        <taxon>Tricholomatineae</taxon>
        <taxon>Lyophyllaceae</taxon>
        <taxon>Hypsizygus</taxon>
    </lineage>
</organism>
<evidence type="ECO:0000313" key="2">
    <source>
        <dbReference type="Proteomes" id="UP000076154"/>
    </source>
</evidence>
<accession>A0A369JCV6</accession>
<protein>
    <submittedName>
        <fullName evidence="1">Uncharacterized protein</fullName>
    </submittedName>
</protein>
<keyword evidence="2" id="KW-1185">Reference proteome</keyword>
<reference evidence="1" key="1">
    <citation type="submission" date="2018-04" db="EMBL/GenBank/DDBJ databases">
        <title>Whole genome sequencing of Hypsizygus marmoreus.</title>
        <authorList>
            <person name="Choi I.-G."/>
            <person name="Min B."/>
            <person name="Kim J.-G."/>
            <person name="Kim S."/>
            <person name="Oh Y.-L."/>
            <person name="Kong W.-S."/>
            <person name="Park H."/>
            <person name="Jeong J."/>
            <person name="Song E.-S."/>
        </authorList>
    </citation>
    <scope>NUCLEOTIDE SEQUENCE [LARGE SCALE GENOMIC DNA]</scope>
    <source>
        <strain evidence="1">51987-8</strain>
    </source>
</reference>
<gene>
    <name evidence="1" type="ORF">Hypma_001165</name>
</gene>
<dbReference type="EMBL" id="LUEZ02000110">
    <property type="protein sequence ID" value="RDB17553.1"/>
    <property type="molecule type" value="Genomic_DNA"/>
</dbReference>
<dbReference type="Proteomes" id="UP000076154">
    <property type="component" value="Unassembled WGS sequence"/>
</dbReference>
<sequence length="170" mass="19751">MVAHCPPKCIRDFEVGASLIRHPKQCLIYKDSQIGAGTARKDCFSNQIKRRKALRKKMRGGYRLCVTGRHYGQTFLVLYMFMTTPFQSGTYVSLCHALSHYRIPDRFQDIVSEPPAPATEALPEPVPILRRVYLHVRDFIRTHINSLGILRKYHRRPSFDPNQHVQMENQ</sequence>
<proteinExistence type="predicted"/>
<dbReference type="InParanoid" id="A0A369JCV6"/>
<evidence type="ECO:0000313" key="1">
    <source>
        <dbReference type="EMBL" id="RDB17553.1"/>
    </source>
</evidence>